<dbReference type="Pfam" id="PF12014">
    <property type="entry name" value="Cyclin_D1_bind"/>
    <property type="match status" value="1"/>
</dbReference>
<dbReference type="GO" id="GO:0010343">
    <property type="term" value="P:singlet oxygen-mediated programmed cell death"/>
    <property type="evidence" value="ECO:0007669"/>
    <property type="project" value="InterPro"/>
</dbReference>
<dbReference type="GO" id="GO:0042651">
    <property type="term" value="C:thylakoid membrane"/>
    <property type="evidence" value="ECO:0007669"/>
    <property type="project" value="TreeGrafter"/>
</dbReference>
<dbReference type="GO" id="GO:0016567">
    <property type="term" value="P:protein ubiquitination"/>
    <property type="evidence" value="ECO:0007669"/>
    <property type="project" value="UniProtKB-UniPathway"/>
</dbReference>
<dbReference type="Proteomes" id="UP000054498">
    <property type="component" value="Unassembled WGS sequence"/>
</dbReference>
<name>A0A0D2M7C1_9CHLO</name>
<dbReference type="OrthoDB" id="722566at2759"/>
<feature type="compositionally biased region" description="Low complexity" evidence="1">
    <location>
        <begin position="309"/>
        <end position="328"/>
    </location>
</feature>
<reference evidence="2 3" key="1">
    <citation type="journal article" date="2013" name="BMC Genomics">
        <title>Reconstruction of the lipid metabolism for the microalga Monoraphidium neglectum from its genome sequence reveals characteristics suitable for biofuel production.</title>
        <authorList>
            <person name="Bogen C."/>
            <person name="Al-Dilaimi A."/>
            <person name="Albersmeier A."/>
            <person name="Wichmann J."/>
            <person name="Grundmann M."/>
            <person name="Rupp O."/>
            <person name="Lauersen K.J."/>
            <person name="Blifernez-Klassen O."/>
            <person name="Kalinowski J."/>
            <person name="Goesmann A."/>
            <person name="Mussgnug J.H."/>
            <person name="Kruse O."/>
        </authorList>
    </citation>
    <scope>NUCLEOTIDE SEQUENCE [LARGE SCALE GENOMIC DNA]</scope>
    <source>
        <strain evidence="2 3">SAG 48.87</strain>
    </source>
</reference>
<dbReference type="RefSeq" id="XP_013896081.1">
    <property type="nucleotide sequence ID" value="XM_014040627.1"/>
</dbReference>
<feature type="compositionally biased region" description="Low complexity" evidence="1">
    <location>
        <begin position="159"/>
        <end position="172"/>
    </location>
</feature>
<feature type="compositionally biased region" description="Gly residues" evidence="1">
    <location>
        <begin position="178"/>
        <end position="190"/>
    </location>
</feature>
<protein>
    <submittedName>
        <fullName evidence="2">Uncharacterized protein</fullName>
    </submittedName>
</protein>
<dbReference type="UniPathway" id="UPA00143"/>
<dbReference type="PANTHER" id="PTHR33917:SF3">
    <property type="entry name" value="PROTEIN EXECUTER 1, CHLOROPLASTIC"/>
    <property type="match status" value="1"/>
</dbReference>
<accession>A0A0D2M7C1</accession>
<evidence type="ECO:0000256" key="1">
    <source>
        <dbReference type="SAM" id="MobiDB-lite"/>
    </source>
</evidence>
<dbReference type="GeneID" id="25728110"/>
<feature type="region of interest" description="Disordered" evidence="1">
    <location>
        <begin position="159"/>
        <end position="198"/>
    </location>
</feature>
<feature type="compositionally biased region" description="Low complexity" evidence="1">
    <location>
        <begin position="336"/>
        <end position="349"/>
    </location>
</feature>
<dbReference type="KEGG" id="mng:MNEG_10901"/>
<feature type="region of interest" description="Disordered" evidence="1">
    <location>
        <begin position="121"/>
        <end position="146"/>
    </location>
</feature>
<dbReference type="EMBL" id="KK102726">
    <property type="protein sequence ID" value="KIY97061.1"/>
    <property type="molecule type" value="Genomic_DNA"/>
</dbReference>
<proteinExistence type="predicted"/>
<feature type="region of interest" description="Disordered" evidence="1">
    <location>
        <begin position="300"/>
        <end position="357"/>
    </location>
</feature>
<dbReference type="PANTHER" id="PTHR33917">
    <property type="entry name" value="PROTEIN EXECUTER 1, CHLOROPLASTIC"/>
    <property type="match status" value="1"/>
</dbReference>
<dbReference type="InterPro" id="IPR044680">
    <property type="entry name" value="EX1/2"/>
</dbReference>
<evidence type="ECO:0000313" key="3">
    <source>
        <dbReference type="Proteomes" id="UP000054498"/>
    </source>
</evidence>
<organism evidence="2 3">
    <name type="scientific">Monoraphidium neglectum</name>
    <dbReference type="NCBI Taxonomy" id="145388"/>
    <lineage>
        <taxon>Eukaryota</taxon>
        <taxon>Viridiplantae</taxon>
        <taxon>Chlorophyta</taxon>
        <taxon>core chlorophytes</taxon>
        <taxon>Chlorophyceae</taxon>
        <taxon>CS clade</taxon>
        <taxon>Sphaeropleales</taxon>
        <taxon>Selenastraceae</taxon>
        <taxon>Monoraphidium</taxon>
    </lineage>
</organism>
<gene>
    <name evidence="2" type="ORF">MNEG_10901</name>
</gene>
<evidence type="ECO:0000313" key="2">
    <source>
        <dbReference type="EMBL" id="KIY97061.1"/>
    </source>
</evidence>
<keyword evidence="3" id="KW-1185">Reference proteome</keyword>
<dbReference type="AlphaFoldDB" id="A0A0D2M7C1"/>
<sequence>MATSDFSGTSPAAWLAAGGAAAASSPLVADALLAAPQPRTYRELYPELLRATQLIGMWIAGGGAGPRGCLYRFAFEEDCVRVDQLAPAKCFHRSPPVKELFRLGPGHPQHTFSIIEGAAGGAASSSSSRSCLVREQRRAPRRGSSAAAEAAAAVAAGGGHSAASLGSSPPSSFNFEQSGGGSGGSSGGSGSAPPPLLHHFTRLPVPVPTRQHPLAGLWSALYGPHGLEVLRIEYDFTGSAAVIKATKVLGDPNVPAGQVSWMCSAAPVPQPWADEEAAIISRRGWYANMAEVAQQHWDMNHQEGEEQQGEQQEQEMGQGQEQEQEGQPPEGPAVAQQQDQQQQLQQQQPQERHQPKRVVACHKGRGRVAGTGFADPSWVEGRLFVYADGTCGFLWTDEYGFLIDLERMDC</sequence>